<keyword evidence="7" id="KW-1185">Reference proteome</keyword>
<dbReference type="FunFam" id="3.40.50.300:FF:000042">
    <property type="entry name" value="Maltose/maltodextrin ABC transporter, ATP-binding protein"/>
    <property type="match status" value="1"/>
</dbReference>
<comment type="caution">
    <text evidence="6">The sequence shown here is derived from an EMBL/GenBank/DDBJ whole genome shotgun (WGS) entry which is preliminary data.</text>
</comment>
<dbReference type="Pfam" id="PF00005">
    <property type="entry name" value="ABC_tran"/>
    <property type="match status" value="1"/>
</dbReference>
<evidence type="ECO:0000313" key="6">
    <source>
        <dbReference type="EMBL" id="MBK1697257.1"/>
    </source>
</evidence>
<dbReference type="GO" id="GO:0140359">
    <property type="term" value="F:ABC-type transporter activity"/>
    <property type="evidence" value="ECO:0007669"/>
    <property type="project" value="UniProtKB-ARBA"/>
</dbReference>
<comment type="similarity">
    <text evidence="1">Belongs to the ABC transporter superfamily.</text>
</comment>
<evidence type="ECO:0000256" key="3">
    <source>
        <dbReference type="ARBA" id="ARBA00022741"/>
    </source>
</evidence>
<dbReference type="InterPro" id="IPR003439">
    <property type="entry name" value="ABC_transporter-like_ATP-bd"/>
</dbReference>
<dbReference type="AlphaFoldDB" id="A0A934UZJ5"/>
<dbReference type="PROSITE" id="PS50893">
    <property type="entry name" value="ABC_TRANSPORTER_2"/>
    <property type="match status" value="1"/>
</dbReference>
<keyword evidence="2" id="KW-0813">Transport</keyword>
<dbReference type="PANTHER" id="PTHR42781:SF4">
    <property type="entry name" value="SPERMIDINE_PUTRESCINE IMPORT ATP-BINDING PROTEIN POTA"/>
    <property type="match status" value="1"/>
</dbReference>
<dbReference type="SUPFAM" id="SSF52540">
    <property type="entry name" value="P-loop containing nucleoside triphosphate hydrolases"/>
    <property type="match status" value="1"/>
</dbReference>
<dbReference type="InterPro" id="IPR050093">
    <property type="entry name" value="ABC_SmlMolc_Importer"/>
</dbReference>
<dbReference type="PANTHER" id="PTHR42781">
    <property type="entry name" value="SPERMIDINE/PUTRESCINE IMPORT ATP-BINDING PROTEIN POTA"/>
    <property type="match status" value="1"/>
</dbReference>
<dbReference type="SUPFAM" id="SSF50331">
    <property type="entry name" value="MOP-like"/>
    <property type="match status" value="1"/>
</dbReference>
<reference evidence="6" key="2">
    <citation type="journal article" date="2020" name="Microorganisms">
        <title>Osmotic Adaptation and Compatible Solute Biosynthesis of Phototrophic Bacteria as Revealed from Genome Analyses.</title>
        <authorList>
            <person name="Imhoff J.F."/>
            <person name="Rahn T."/>
            <person name="Kunzel S."/>
            <person name="Keller A."/>
            <person name="Neulinger S.C."/>
        </authorList>
    </citation>
    <scope>NUCLEOTIDE SEQUENCE</scope>
    <source>
        <strain evidence="6">DSM 9154</strain>
    </source>
</reference>
<dbReference type="GO" id="GO:0016887">
    <property type="term" value="F:ATP hydrolysis activity"/>
    <property type="evidence" value="ECO:0007669"/>
    <property type="project" value="InterPro"/>
</dbReference>
<evidence type="ECO:0000256" key="1">
    <source>
        <dbReference type="ARBA" id="ARBA00005417"/>
    </source>
</evidence>
<reference evidence="6" key="1">
    <citation type="submission" date="2017-08" db="EMBL/GenBank/DDBJ databases">
        <authorList>
            <person name="Imhoff J.F."/>
            <person name="Rahn T."/>
            <person name="Kuenzel S."/>
            <person name="Neulinger S.C."/>
        </authorList>
    </citation>
    <scope>NUCLEOTIDE SEQUENCE</scope>
    <source>
        <strain evidence="6">DSM 9154</strain>
    </source>
</reference>
<dbReference type="PROSITE" id="PS00211">
    <property type="entry name" value="ABC_TRANSPORTER_1"/>
    <property type="match status" value="1"/>
</dbReference>
<evidence type="ECO:0000256" key="2">
    <source>
        <dbReference type="ARBA" id="ARBA00022448"/>
    </source>
</evidence>
<name>A0A934UZJ5_9PROT</name>
<dbReference type="EMBL" id="NRRE01000022">
    <property type="protein sequence ID" value="MBK1697257.1"/>
    <property type="molecule type" value="Genomic_DNA"/>
</dbReference>
<keyword evidence="3" id="KW-0547">Nucleotide-binding</keyword>
<dbReference type="InterPro" id="IPR027417">
    <property type="entry name" value="P-loop_NTPase"/>
</dbReference>
<dbReference type="GO" id="GO:0005524">
    <property type="term" value="F:ATP binding"/>
    <property type="evidence" value="ECO:0007669"/>
    <property type="project" value="UniProtKB-KW"/>
</dbReference>
<protein>
    <submittedName>
        <fullName evidence="6">ABC transporter ATP-binding protein</fullName>
    </submittedName>
</protein>
<dbReference type="InterPro" id="IPR017871">
    <property type="entry name" value="ABC_transporter-like_CS"/>
</dbReference>
<dbReference type="RefSeq" id="WP_027288276.1">
    <property type="nucleotide sequence ID" value="NZ_NRRE01000022.1"/>
</dbReference>
<dbReference type="GO" id="GO:0043190">
    <property type="term" value="C:ATP-binding cassette (ABC) transporter complex"/>
    <property type="evidence" value="ECO:0007669"/>
    <property type="project" value="InterPro"/>
</dbReference>
<keyword evidence="4 6" id="KW-0067">ATP-binding</keyword>
<evidence type="ECO:0000313" key="7">
    <source>
        <dbReference type="Proteomes" id="UP000778970"/>
    </source>
</evidence>
<sequence length="359" mass="38410">MAEVKLEGVTKDFDGTRAVDDANLKVADGELVALLGASGCGKTTLLRLIAGFERVNAGRIAIGGQQVAGPDTHTSVEDRNVGIVFQSYALWPHMSVAENVGFPLKVARVPRSEARQRIERALDTVGLAGAGERQPGTLSGGQRQRVALARCLVMEPDVVLLDEPLANLDVHLRASMQETFHDFHRRSGQTMVYITHDQAEAMALADRVAVMDGGRLLQVARPDVLYHRPATPTVAGFIGASTVVPVFVRGGEMQETRQVDLLGVAVTVRAEPAAPHDGAAQVMLRPGDLVIHDAPSDDRLAVRVVRRIYAGGHLLLRLVHDSSGAAFTVPVAEDSQFGAGATAWLEILGGWLIPRDDPS</sequence>
<gene>
    <name evidence="6" type="ORF">CKO21_08345</name>
</gene>
<dbReference type="Proteomes" id="UP000778970">
    <property type="component" value="Unassembled WGS sequence"/>
</dbReference>
<evidence type="ECO:0000256" key="4">
    <source>
        <dbReference type="ARBA" id="ARBA00022840"/>
    </source>
</evidence>
<organism evidence="6 7">
    <name type="scientific">Rhodovibrio salinarum</name>
    <dbReference type="NCBI Taxonomy" id="1087"/>
    <lineage>
        <taxon>Bacteria</taxon>
        <taxon>Pseudomonadati</taxon>
        <taxon>Pseudomonadota</taxon>
        <taxon>Alphaproteobacteria</taxon>
        <taxon>Rhodospirillales</taxon>
        <taxon>Rhodovibrionaceae</taxon>
        <taxon>Rhodovibrio</taxon>
    </lineage>
</organism>
<dbReference type="InterPro" id="IPR013611">
    <property type="entry name" value="Transp-assoc_OB_typ2"/>
</dbReference>
<dbReference type="InterPro" id="IPR008995">
    <property type="entry name" value="Mo/tungstate-bd_C_term_dom"/>
</dbReference>
<feature type="domain" description="ABC transporter" evidence="5">
    <location>
        <begin position="4"/>
        <end position="238"/>
    </location>
</feature>
<accession>A0A934UZJ5</accession>
<dbReference type="Pfam" id="PF08402">
    <property type="entry name" value="TOBE_2"/>
    <property type="match status" value="1"/>
</dbReference>
<dbReference type="InterPro" id="IPR003593">
    <property type="entry name" value="AAA+_ATPase"/>
</dbReference>
<dbReference type="Gene3D" id="3.40.50.300">
    <property type="entry name" value="P-loop containing nucleotide triphosphate hydrolases"/>
    <property type="match status" value="1"/>
</dbReference>
<evidence type="ECO:0000259" key="5">
    <source>
        <dbReference type="PROSITE" id="PS50893"/>
    </source>
</evidence>
<dbReference type="SMART" id="SM00382">
    <property type="entry name" value="AAA"/>
    <property type="match status" value="1"/>
</dbReference>
<proteinExistence type="inferred from homology"/>